<dbReference type="SUPFAM" id="SSF57802">
    <property type="entry name" value="Rubredoxin-like"/>
    <property type="match status" value="1"/>
</dbReference>
<organism evidence="2">
    <name type="scientific">uncultured Desulfobacteraceae bacterium</name>
    <dbReference type="NCBI Taxonomy" id="218296"/>
    <lineage>
        <taxon>Bacteria</taxon>
        <taxon>Pseudomonadati</taxon>
        <taxon>Thermodesulfobacteriota</taxon>
        <taxon>Desulfobacteria</taxon>
        <taxon>Desulfobacterales</taxon>
        <taxon>Desulfobacteraceae</taxon>
        <taxon>environmental samples</taxon>
    </lineage>
</organism>
<gene>
    <name evidence="2" type="ORF">EPICR_200032</name>
</gene>
<dbReference type="InterPro" id="IPR048574">
    <property type="entry name" value="RUBY_RBDX"/>
</dbReference>
<dbReference type="Pfam" id="PF21349">
    <property type="entry name" value="RUBY_RBDX"/>
    <property type="match status" value="1"/>
</dbReference>
<dbReference type="Gene3D" id="2.20.28.10">
    <property type="match status" value="1"/>
</dbReference>
<dbReference type="AlphaFoldDB" id="A0A484HHV0"/>
<accession>A0A484HHV0</accession>
<reference evidence="2" key="1">
    <citation type="submission" date="2019-01" db="EMBL/GenBank/DDBJ databases">
        <authorList>
            <consortium name="Genoscope - CEA"/>
            <person name="William W."/>
        </authorList>
    </citation>
    <scope>NUCLEOTIDE SEQUENCE</scope>
    <source>
        <strain evidence="2">CR-1</strain>
    </source>
</reference>
<dbReference type="EMBL" id="CAACVI010000013">
    <property type="protein sequence ID" value="VEN73982.1"/>
    <property type="molecule type" value="Genomic_DNA"/>
</dbReference>
<protein>
    <recommendedName>
        <fullName evidence="1">Rubrerythrin rubredoxin-like domain-containing protein</fullName>
    </recommendedName>
</protein>
<feature type="domain" description="Rubrerythrin rubredoxin-like" evidence="1">
    <location>
        <begin position="34"/>
        <end position="60"/>
    </location>
</feature>
<name>A0A484HHV0_9BACT</name>
<sequence>MSFKRFFTNLSNRMASIFFDAVSNDPRRHVMGSWKCSKCGYMLEKDAPPEQCPSCKEKCEFLDNSCYTPDCSAEGVDKRI</sequence>
<evidence type="ECO:0000259" key="1">
    <source>
        <dbReference type="Pfam" id="PF21349"/>
    </source>
</evidence>
<evidence type="ECO:0000313" key="2">
    <source>
        <dbReference type="EMBL" id="VEN73982.1"/>
    </source>
</evidence>
<proteinExistence type="predicted"/>